<keyword evidence="4" id="KW-0813">Transport</keyword>
<evidence type="ECO:0000256" key="5">
    <source>
        <dbReference type="ARBA" id="ARBA00022692"/>
    </source>
</evidence>
<proteinExistence type="inferred from homology"/>
<feature type="compositionally biased region" description="Pro residues" evidence="12">
    <location>
        <begin position="7"/>
        <end position="25"/>
    </location>
</feature>
<accession>A0A6G1GUU0</accession>
<gene>
    <name evidence="13" type="ORF">K402DRAFT_422634</name>
</gene>
<comment type="similarity">
    <text evidence="2">Belongs to the TIM54 family.</text>
</comment>
<feature type="region of interest" description="Disordered" evidence="12">
    <location>
        <begin position="1"/>
        <end position="29"/>
    </location>
</feature>
<keyword evidence="6" id="KW-0999">Mitochondrion inner membrane</keyword>
<feature type="compositionally biased region" description="Pro residues" evidence="12">
    <location>
        <begin position="220"/>
        <end position="235"/>
    </location>
</feature>
<feature type="compositionally biased region" description="Basic and acidic residues" evidence="12">
    <location>
        <begin position="415"/>
        <end position="433"/>
    </location>
</feature>
<feature type="compositionally biased region" description="Basic and acidic residues" evidence="12">
    <location>
        <begin position="275"/>
        <end position="286"/>
    </location>
</feature>
<evidence type="ECO:0000256" key="11">
    <source>
        <dbReference type="ARBA" id="ARBA00023136"/>
    </source>
</evidence>
<dbReference type="PANTHER" id="PTHR12358:SF101">
    <property type="entry name" value="MITOCHONDRIAL IMPORT INNER MEMBRANE TRANSLOCASE SUBUNIT TIM54"/>
    <property type="match status" value="1"/>
</dbReference>
<dbReference type="EMBL" id="ML977166">
    <property type="protein sequence ID" value="KAF1984726.1"/>
    <property type="molecule type" value="Genomic_DNA"/>
</dbReference>
<evidence type="ECO:0000256" key="1">
    <source>
        <dbReference type="ARBA" id="ARBA00004434"/>
    </source>
</evidence>
<dbReference type="GO" id="GO:0005743">
    <property type="term" value="C:mitochondrial inner membrane"/>
    <property type="evidence" value="ECO:0007669"/>
    <property type="project" value="UniProtKB-SubCell"/>
</dbReference>
<sequence>MAEPTQSGPPAPEVKPGSAPPPNVPPQLSKAQHAFRAMGLPNFRFKLPSRNWMIFLGITGSWTAALLYDRREKRLAQEKWVNLVSHLAAEPLPPQTMARKVTVVLSSPPGDGILTAREHFHEYVKPILVGAGLDWDVIEGRKEGDVRAGIAEKIRKVRKLVGEKGGESIDPEGDAEVMIAQMRAKSGIRAWPGVGGDLVVGRHSWKEYVRGLHEGWLGPLDPPPEPMSEPVPEPESPSGGEPDTTTAPFAADQPADSPDAAKDASANATDAPAAEEEKKKEEDAAAKKPKQPPPFISTISYPTASPAPSCPYELPPSTIIPFPHILGFLNTPTRMYRFLTRRHLADDVGRETAAIAMGAYRLFDQGPSGSSTAAAEMGSDSPVASFVSSDEDPALSPSNATQWEQQNILDKEEKEWHKSVRQRPEEDKEKESVWADPMVLDPRIAARMRRFALDAEEEARAERIRSGAEKARGAERTDEE</sequence>
<evidence type="ECO:0000313" key="14">
    <source>
        <dbReference type="Proteomes" id="UP000800041"/>
    </source>
</evidence>
<feature type="region of interest" description="Disordered" evidence="12">
    <location>
        <begin position="367"/>
        <end position="402"/>
    </location>
</feature>
<keyword evidence="10" id="KW-0496">Mitochondrion</keyword>
<dbReference type="InterPro" id="IPR021056">
    <property type="entry name" value="Mt_import_IM_translocase_Tim54"/>
</dbReference>
<evidence type="ECO:0000256" key="10">
    <source>
        <dbReference type="ARBA" id="ARBA00023128"/>
    </source>
</evidence>
<dbReference type="Proteomes" id="UP000800041">
    <property type="component" value="Unassembled WGS sequence"/>
</dbReference>
<keyword evidence="5" id="KW-0812">Transmembrane</keyword>
<keyword evidence="7" id="KW-0653">Protein transport</keyword>
<feature type="compositionally biased region" description="Basic and acidic residues" evidence="12">
    <location>
        <begin position="458"/>
        <end position="480"/>
    </location>
</feature>
<evidence type="ECO:0000256" key="3">
    <source>
        <dbReference type="ARBA" id="ARBA00020796"/>
    </source>
</evidence>
<feature type="compositionally biased region" description="Low complexity" evidence="12">
    <location>
        <begin position="236"/>
        <end position="272"/>
    </location>
</feature>
<dbReference type="InterPro" id="IPR050187">
    <property type="entry name" value="Lipid_Phosphate_FormReg"/>
</dbReference>
<protein>
    <recommendedName>
        <fullName evidence="3">Mitochondrial import inner membrane translocase subunit TIM54</fullName>
    </recommendedName>
</protein>
<feature type="region of interest" description="Disordered" evidence="12">
    <location>
        <begin position="216"/>
        <end position="302"/>
    </location>
</feature>
<reference evidence="13" key="1">
    <citation type="journal article" date="2020" name="Stud. Mycol.">
        <title>101 Dothideomycetes genomes: a test case for predicting lifestyles and emergence of pathogens.</title>
        <authorList>
            <person name="Haridas S."/>
            <person name="Albert R."/>
            <person name="Binder M."/>
            <person name="Bloem J."/>
            <person name="Labutti K."/>
            <person name="Salamov A."/>
            <person name="Andreopoulos B."/>
            <person name="Baker S."/>
            <person name="Barry K."/>
            <person name="Bills G."/>
            <person name="Bluhm B."/>
            <person name="Cannon C."/>
            <person name="Castanera R."/>
            <person name="Culley D."/>
            <person name="Daum C."/>
            <person name="Ezra D."/>
            <person name="Gonzalez J."/>
            <person name="Henrissat B."/>
            <person name="Kuo A."/>
            <person name="Liang C."/>
            <person name="Lipzen A."/>
            <person name="Lutzoni F."/>
            <person name="Magnuson J."/>
            <person name="Mondo S."/>
            <person name="Nolan M."/>
            <person name="Ohm R."/>
            <person name="Pangilinan J."/>
            <person name="Park H.-J."/>
            <person name="Ramirez L."/>
            <person name="Alfaro M."/>
            <person name="Sun H."/>
            <person name="Tritt A."/>
            <person name="Yoshinaga Y."/>
            <person name="Zwiers L.-H."/>
            <person name="Turgeon B."/>
            <person name="Goodwin S."/>
            <person name="Spatafora J."/>
            <person name="Crous P."/>
            <person name="Grigoriev I."/>
        </authorList>
    </citation>
    <scope>NUCLEOTIDE SEQUENCE</scope>
    <source>
        <strain evidence="13">CBS 113979</strain>
    </source>
</reference>
<evidence type="ECO:0000256" key="8">
    <source>
        <dbReference type="ARBA" id="ARBA00022989"/>
    </source>
</evidence>
<evidence type="ECO:0000313" key="13">
    <source>
        <dbReference type="EMBL" id="KAF1984726.1"/>
    </source>
</evidence>
<evidence type="ECO:0000256" key="4">
    <source>
        <dbReference type="ARBA" id="ARBA00022448"/>
    </source>
</evidence>
<comment type="subcellular location">
    <subcellularLocation>
        <location evidence="1">Mitochondrion inner membrane</location>
        <topology evidence="1">Single-pass membrane protein</topology>
    </subcellularLocation>
</comment>
<evidence type="ECO:0000256" key="2">
    <source>
        <dbReference type="ARBA" id="ARBA00006355"/>
    </source>
</evidence>
<organism evidence="13 14">
    <name type="scientific">Aulographum hederae CBS 113979</name>
    <dbReference type="NCBI Taxonomy" id="1176131"/>
    <lineage>
        <taxon>Eukaryota</taxon>
        <taxon>Fungi</taxon>
        <taxon>Dikarya</taxon>
        <taxon>Ascomycota</taxon>
        <taxon>Pezizomycotina</taxon>
        <taxon>Dothideomycetes</taxon>
        <taxon>Pleosporomycetidae</taxon>
        <taxon>Aulographales</taxon>
        <taxon>Aulographaceae</taxon>
    </lineage>
</organism>
<keyword evidence="14" id="KW-1185">Reference proteome</keyword>
<name>A0A6G1GUU0_9PEZI</name>
<evidence type="ECO:0000256" key="9">
    <source>
        <dbReference type="ARBA" id="ARBA00023010"/>
    </source>
</evidence>
<evidence type="ECO:0000256" key="12">
    <source>
        <dbReference type="SAM" id="MobiDB-lite"/>
    </source>
</evidence>
<evidence type="ECO:0000256" key="6">
    <source>
        <dbReference type="ARBA" id="ARBA00022792"/>
    </source>
</evidence>
<feature type="region of interest" description="Disordered" evidence="12">
    <location>
        <begin position="455"/>
        <end position="480"/>
    </location>
</feature>
<evidence type="ECO:0000256" key="7">
    <source>
        <dbReference type="ARBA" id="ARBA00022927"/>
    </source>
</evidence>
<keyword evidence="9" id="KW-0811">Translocation</keyword>
<dbReference type="Pfam" id="PF11711">
    <property type="entry name" value="Tim54"/>
    <property type="match status" value="1"/>
</dbReference>
<dbReference type="AlphaFoldDB" id="A0A6G1GUU0"/>
<dbReference type="OrthoDB" id="5598305at2759"/>
<dbReference type="GO" id="GO:0015031">
    <property type="term" value="P:protein transport"/>
    <property type="evidence" value="ECO:0007669"/>
    <property type="project" value="UniProtKB-KW"/>
</dbReference>
<keyword evidence="8" id="KW-1133">Transmembrane helix</keyword>
<dbReference type="PANTHER" id="PTHR12358">
    <property type="entry name" value="SPHINGOSINE KINASE"/>
    <property type="match status" value="1"/>
</dbReference>
<keyword evidence="11" id="KW-0472">Membrane</keyword>
<feature type="region of interest" description="Disordered" evidence="12">
    <location>
        <begin position="415"/>
        <end position="439"/>
    </location>
</feature>